<evidence type="ECO:0000313" key="9">
    <source>
        <dbReference type="Proteomes" id="UP001190700"/>
    </source>
</evidence>
<protein>
    <recommendedName>
        <fullName evidence="7">D-isomer specific 2-hydroxyacid dehydrogenase NAD-binding domain-containing protein</fullName>
    </recommendedName>
</protein>
<name>A0AAE0FFT4_9CHLO</name>
<dbReference type="GO" id="GO:0005829">
    <property type="term" value="C:cytosol"/>
    <property type="evidence" value="ECO:0007669"/>
    <property type="project" value="TreeGrafter"/>
</dbReference>
<dbReference type="Pfam" id="PF02826">
    <property type="entry name" value="2-Hacid_dh_C"/>
    <property type="match status" value="1"/>
</dbReference>
<dbReference type="PANTHER" id="PTHR12258">
    <property type="entry name" value="JANUS-A/JANUS-B"/>
    <property type="match status" value="1"/>
</dbReference>
<evidence type="ECO:0000313" key="8">
    <source>
        <dbReference type="EMBL" id="KAK3258598.1"/>
    </source>
</evidence>
<dbReference type="Pfam" id="PF05005">
    <property type="entry name" value="Ocnus"/>
    <property type="match status" value="1"/>
</dbReference>
<dbReference type="EMBL" id="LGRX02019423">
    <property type="protein sequence ID" value="KAK3258598.1"/>
    <property type="molecule type" value="Genomic_DNA"/>
</dbReference>
<evidence type="ECO:0000256" key="6">
    <source>
        <dbReference type="PIRSR" id="PIRSR607702-2"/>
    </source>
</evidence>
<keyword evidence="3" id="KW-0221">Differentiation</keyword>
<dbReference type="Gene3D" id="3.50.20.20">
    <property type="entry name" value="Janus/Ocnus"/>
    <property type="match status" value="1"/>
</dbReference>
<evidence type="ECO:0000259" key="7">
    <source>
        <dbReference type="Pfam" id="PF02826"/>
    </source>
</evidence>
<evidence type="ECO:0000256" key="2">
    <source>
        <dbReference type="ARBA" id="ARBA00010971"/>
    </source>
</evidence>
<keyword evidence="4" id="KW-0726">Sexual differentiation</keyword>
<dbReference type="AlphaFoldDB" id="A0AAE0FFT4"/>
<comment type="similarity">
    <text evidence="2">Belongs to the janus family.</text>
</comment>
<feature type="active site" description="Proton acceptor" evidence="5">
    <location>
        <position position="211"/>
    </location>
</feature>
<dbReference type="Proteomes" id="UP001190700">
    <property type="component" value="Unassembled WGS sequence"/>
</dbReference>
<dbReference type="InterPro" id="IPR006140">
    <property type="entry name" value="D-isomer_DH_NAD-bd"/>
</dbReference>
<keyword evidence="9" id="KW-1185">Reference proteome</keyword>
<comment type="caution">
    <text evidence="8">The sequence shown here is derived from an EMBL/GenBank/DDBJ whole genome shotgun (WGS) entry which is preliminary data.</text>
</comment>
<dbReference type="GO" id="GO:0007548">
    <property type="term" value="P:sex differentiation"/>
    <property type="evidence" value="ECO:0007669"/>
    <property type="project" value="UniProtKB-KW"/>
</dbReference>
<proteinExistence type="inferred from homology"/>
<dbReference type="GO" id="GO:0051287">
    <property type="term" value="F:NAD binding"/>
    <property type="evidence" value="ECO:0007669"/>
    <property type="project" value="InterPro"/>
</dbReference>
<organism evidence="8 9">
    <name type="scientific">Cymbomonas tetramitiformis</name>
    <dbReference type="NCBI Taxonomy" id="36881"/>
    <lineage>
        <taxon>Eukaryota</taxon>
        <taxon>Viridiplantae</taxon>
        <taxon>Chlorophyta</taxon>
        <taxon>Pyramimonadophyceae</taxon>
        <taxon>Pyramimonadales</taxon>
        <taxon>Pyramimonadaceae</taxon>
        <taxon>Cymbomonas</taxon>
    </lineage>
</organism>
<comment type="function">
    <text evidence="1">JanA and janB regulate somatic sex differentiation.</text>
</comment>
<evidence type="ECO:0000256" key="4">
    <source>
        <dbReference type="ARBA" id="ARBA00022928"/>
    </source>
</evidence>
<evidence type="ECO:0000256" key="1">
    <source>
        <dbReference type="ARBA" id="ARBA00002508"/>
    </source>
</evidence>
<evidence type="ECO:0000256" key="5">
    <source>
        <dbReference type="PIRSR" id="PIRSR607702-1"/>
    </source>
</evidence>
<accession>A0AAE0FFT4</accession>
<gene>
    <name evidence="8" type="ORF">CYMTET_32364</name>
</gene>
<dbReference type="SUPFAM" id="SSF51735">
    <property type="entry name" value="NAD(P)-binding Rossmann-fold domains"/>
    <property type="match status" value="1"/>
</dbReference>
<dbReference type="Gene3D" id="3.40.50.720">
    <property type="entry name" value="NAD(P)-binding Rossmann-like Domain"/>
    <property type="match status" value="2"/>
</dbReference>
<sequence length="287" mass="31425">MPRIGPDGIACGNHLVNMARGDVVDEAQVALALQSGALATYSTDVFVEEPPDVDCELLRYAQEDFQTPHMRLFVTPHIGAATLEAKRRVGQQIVAAVLETLETGNPPADHLVNKDWTPPPELPDASASSVVDDTSVLTTNAVDQREAQAMRTAGATNAIEHLGNLKGSAKDLTSVEIDEGTFKYVLVSVLDPDAPGGLRYLVRGDRKAGYHRDAAQPLVQKLREKGLKYNVVGGGRIYHCPQSKTIHIYGFSYGFPWEDECQHHITAELCRKAFPDYLEITWADEGY</sequence>
<feature type="binding site" evidence="6">
    <location>
        <position position="183"/>
    </location>
    <ligand>
        <name>substrate</name>
    </ligand>
</feature>
<dbReference type="GO" id="GO:0101006">
    <property type="term" value="F:protein histidine phosphatase activity"/>
    <property type="evidence" value="ECO:0007669"/>
    <property type="project" value="TreeGrafter"/>
</dbReference>
<dbReference type="InterPro" id="IPR038596">
    <property type="entry name" value="Janus_sf"/>
</dbReference>
<feature type="domain" description="D-isomer specific 2-hydroxyacid dehydrogenase NAD-binding" evidence="7">
    <location>
        <begin position="13"/>
        <end position="79"/>
    </location>
</feature>
<dbReference type="InterPro" id="IPR007702">
    <property type="entry name" value="Janus"/>
</dbReference>
<dbReference type="PANTHER" id="PTHR12258:SF5">
    <property type="entry name" value="BCDNA.GH02250-RELATED"/>
    <property type="match status" value="1"/>
</dbReference>
<dbReference type="SUPFAM" id="SSF143724">
    <property type="entry name" value="PHP14-like"/>
    <property type="match status" value="1"/>
</dbReference>
<dbReference type="InterPro" id="IPR036291">
    <property type="entry name" value="NAD(P)-bd_dom_sf"/>
</dbReference>
<reference evidence="8 9" key="1">
    <citation type="journal article" date="2015" name="Genome Biol. Evol.">
        <title>Comparative Genomics of a Bacterivorous Green Alga Reveals Evolutionary Causalities and Consequences of Phago-Mixotrophic Mode of Nutrition.</title>
        <authorList>
            <person name="Burns J.A."/>
            <person name="Paasch A."/>
            <person name="Narechania A."/>
            <person name="Kim E."/>
        </authorList>
    </citation>
    <scope>NUCLEOTIDE SEQUENCE [LARGE SCALE GENOMIC DNA]</scope>
    <source>
        <strain evidence="8 9">PLY_AMNH</strain>
    </source>
</reference>
<evidence type="ECO:0000256" key="3">
    <source>
        <dbReference type="ARBA" id="ARBA00022782"/>
    </source>
</evidence>
<dbReference type="GO" id="GO:0030154">
    <property type="term" value="P:cell differentiation"/>
    <property type="evidence" value="ECO:0007669"/>
    <property type="project" value="UniProtKB-KW"/>
</dbReference>